<feature type="compositionally biased region" description="Basic and acidic residues" evidence="1">
    <location>
        <begin position="388"/>
        <end position="399"/>
    </location>
</feature>
<feature type="compositionally biased region" description="Low complexity" evidence="1">
    <location>
        <begin position="448"/>
        <end position="458"/>
    </location>
</feature>
<keyword evidence="2" id="KW-1133">Transmembrane helix</keyword>
<evidence type="ECO:0000256" key="1">
    <source>
        <dbReference type="SAM" id="MobiDB-lite"/>
    </source>
</evidence>
<dbReference type="InterPro" id="IPR031537">
    <property type="entry name" value="DUF5092"/>
</dbReference>
<feature type="compositionally biased region" description="Polar residues" evidence="1">
    <location>
        <begin position="198"/>
        <end position="212"/>
    </location>
</feature>
<proteinExistence type="predicted"/>
<keyword evidence="2" id="KW-0472">Membrane</keyword>
<keyword evidence="4" id="KW-1185">Reference proteome</keyword>
<feature type="region of interest" description="Disordered" evidence="1">
    <location>
        <begin position="367"/>
        <end position="399"/>
    </location>
</feature>
<dbReference type="AlphaFoldDB" id="A0AAD5XBN9"/>
<dbReference type="Pfam" id="PF17010">
    <property type="entry name" value="DUF5092"/>
    <property type="match status" value="1"/>
</dbReference>
<name>A0AAD5XBN9_9FUNG</name>
<feature type="transmembrane region" description="Helical" evidence="2">
    <location>
        <begin position="509"/>
        <end position="528"/>
    </location>
</feature>
<evidence type="ECO:0000313" key="4">
    <source>
        <dbReference type="Proteomes" id="UP001211907"/>
    </source>
</evidence>
<gene>
    <name evidence="3" type="ORF">HK100_008159</name>
</gene>
<dbReference type="Proteomes" id="UP001211907">
    <property type="component" value="Unassembled WGS sequence"/>
</dbReference>
<feature type="compositionally biased region" description="Low complexity" evidence="1">
    <location>
        <begin position="147"/>
        <end position="168"/>
    </location>
</feature>
<accession>A0AAD5XBN9</accession>
<reference evidence="3" key="1">
    <citation type="submission" date="2020-05" db="EMBL/GenBank/DDBJ databases">
        <title>Phylogenomic resolution of chytrid fungi.</title>
        <authorList>
            <person name="Stajich J.E."/>
            <person name="Amses K."/>
            <person name="Simmons R."/>
            <person name="Seto K."/>
            <person name="Myers J."/>
            <person name="Bonds A."/>
            <person name="Quandt C.A."/>
            <person name="Barry K."/>
            <person name="Liu P."/>
            <person name="Grigoriev I."/>
            <person name="Longcore J.E."/>
            <person name="James T.Y."/>
        </authorList>
    </citation>
    <scope>NUCLEOTIDE SEQUENCE</scope>
    <source>
        <strain evidence="3">JEL0513</strain>
    </source>
</reference>
<sequence length="529" mass="58762">MQVIRLLDSEGLRVLDSLSAEYEDSFCLESFGDLIAAHEGADPQGTKSFIIARVQTWDHKQPDSKFFSYYNAYHLNKILFQTQIYLDKKLIHRLHVLNPLSNTDIIGHVQYFMVRKAANSVKISNASIETHQNPAEIIIQITEASNDPDSGQNSISSSGTSSKKPAISINTSKSLGIPAPTSLELPPPSPSVRDIESGNPTSWTRISPTITAISEEDEPTTHDEKSDTNQLTAATQLKSPTPPSISFFRRISRITGIRSAITSHPPPIDLESPRALFSPQPHKQHQKSIRVDIPDGTPTAHARPVSAQTVPPTHRARRRSLSFRNATSAVHASFEEWLNMVSAEADAYRVGDDGETAEKSAGELFDTVPAFGSSGDKRGGNGDVILEENNRDGEKRTEDGGMFLTTIDAVLFATDDDFLESAKIRAVFRANAIVPDEAKLFEMTPVTSELSSGSPSSSEAQRRHRRRRRRDGDVETEEAEDENDEDSMACDWCFPREDELKKHHGIIRLFYRYKCYLLLIAFFAVLIVL</sequence>
<protein>
    <submittedName>
        <fullName evidence="3">Uncharacterized protein</fullName>
    </submittedName>
</protein>
<evidence type="ECO:0000313" key="3">
    <source>
        <dbReference type="EMBL" id="KAJ3088081.1"/>
    </source>
</evidence>
<feature type="region of interest" description="Disordered" evidence="1">
    <location>
        <begin position="144"/>
        <end position="244"/>
    </location>
</feature>
<feature type="region of interest" description="Disordered" evidence="1">
    <location>
        <begin position="445"/>
        <end position="482"/>
    </location>
</feature>
<keyword evidence="2" id="KW-0812">Transmembrane</keyword>
<dbReference type="EMBL" id="JADGJH010003924">
    <property type="protein sequence ID" value="KAJ3088081.1"/>
    <property type="molecule type" value="Genomic_DNA"/>
</dbReference>
<comment type="caution">
    <text evidence="3">The sequence shown here is derived from an EMBL/GenBank/DDBJ whole genome shotgun (WGS) entry which is preliminary data.</text>
</comment>
<evidence type="ECO:0000256" key="2">
    <source>
        <dbReference type="SAM" id="Phobius"/>
    </source>
</evidence>
<feature type="compositionally biased region" description="Polar residues" evidence="1">
    <location>
        <begin position="228"/>
        <end position="239"/>
    </location>
</feature>
<organism evidence="3 4">
    <name type="scientific">Physocladia obscura</name>
    <dbReference type="NCBI Taxonomy" id="109957"/>
    <lineage>
        <taxon>Eukaryota</taxon>
        <taxon>Fungi</taxon>
        <taxon>Fungi incertae sedis</taxon>
        <taxon>Chytridiomycota</taxon>
        <taxon>Chytridiomycota incertae sedis</taxon>
        <taxon>Chytridiomycetes</taxon>
        <taxon>Chytridiales</taxon>
        <taxon>Chytriomycetaceae</taxon>
        <taxon>Physocladia</taxon>
    </lineage>
</organism>